<feature type="short sequence motif" description="HXTX 1" evidence="2">
    <location>
        <begin position="37"/>
        <end position="40"/>
    </location>
</feature>
<evidence type="ECO:0000256" key="1">
    <source>
        <dbReference type="ARBA" id="ARBA00022801"/>
    </source>
</evidence>
<comment type="catalytic activity">
    <reaction evidence="2">
        <text>a 3'-end 2',3'-cyclophospho-ribonucleotide-RNA + H2O = a 3'-end 2'-phospho-ribonucleotide-RNA + H(+)</text>
        <dbReference type="Rhea" id="RHEA:11828"/>
        <dbReference type="Rhea" id="RHEA-COMP:10464"/>
        <dbReference type="Rhea" id="RHEA-COMP:17353"/>
        <dbReference type="ChEBI" id="CHEBI:15377"/>
        <dbReference type="ChEBI" id="CHEBI:15378"/>
        <dbReference type="ChEBI" id="CHEBI:83064"/>
        <dbReference type="ChEBI" id="CHEBI:173113"/>
        <dbReference type="EC" id="3.1.4.58"/>
    </reaction>
</comment>
<dbReference type="InterPro" id="IPR009097">
    <property type="entry name" value="Cyclic_Pdiesterase"/>
</dbReference>
<comment type="function">
    <text evidence="2">Hydrolyzes RNA 2',3'-cyclic phosphodiester to an RNA 2'-phosphomonoester.</text>
</comment>
<name>A0A1M6R499_9GAMM</name>
<dbReference type="Gene3D" id="3.90.1140.10">
    <property type="entry name" value="Cyclic phosphodiesterase"/>
    <property type="match status" value="1"/>
</dbReference>
<dbReference type="Proteomes" id="UP000184497">
    <property type="component" value="Unassembled WGS sequence"/>
</dbReference>
<sequence>MRRLFFGLEIPAQIKDRLLKARAEVSGAKWQSVEQMHITLLFPGEVEEERLLAACEAARHIPLAAFELNVAGLGCFGQPRAPQNLWAGVQPTAPVASLHSAIKDQMENLGLTTESRAFRPHITLARFKRQPGSVQSLLAEYGETAFGSFQVDQFVLFESEQRSGGSVYTVIERFPSWPAAV</sequence>
<reference evidence="4" key="1">
    <citation type="submission" date="2016-11" db="EMBL/GenBank/DDBJ databases">
        <authorList>
            <person name="Varghese N."/>
            <person name="Submissions S."/>
        </authorList>
    </citation>
    <scope>NUCLEOTIDE SEQUENCE [LARGE SCALE GENOMIC DNA]</scope>
    <source>
        <strain evidence="4">CGMCC 1.10835</strain>
    </source>
</reference>
<keyword evidence="3" id="KW-0436">Ligase</keyword>
<dbReference type="GO" id="GO:0008664">
    <property type="term" value="F:RNA 2',3'-cyclic 3'-phosphodiesterase activity"/>
    <property type="evidence" value="ECO:0007669"/>
    <property type="project" value="UniProtKB-EC"/>
</dbReference>
<gene>
    <name evidence="3" type="ORF">SAMN05216369_1301</name>
</gene>
<dbReference type="NCBIfam" id="TIGR02258">
    <property type="entry name" value="2_5_ligase"/>
    <property type="match status" value="1"/>
</dbReference>
<feature type="active site" description="Proton donor" evidence="2">
    <location>
        <position position="37"/>
    </location>
</feature>
<organism evidence="3 4">
    <name type="scientific">Marinobacter antarcticus</name>
    <dbReference type="NCBI Taxonomy" id="564117"/>
    <lineage>
        <taxon>Bacteria</taxon>
        <taxon>Pseudomonadati</taxon>
        <taxon>Pseudomonadota</taxon>
        <taxon>Gammaproteobacteria</taxon>
        <taxon>Pseudomonadales</taxon>
        <taxon>Marinobacteraceae</taxon>
        <taxon>Marinobacter</taxon>
    </lineage>
</organism>
<dbReference type="SUPFAM" id="SSF55144">
    <property type="entry name" value="LigT-like"/>
    <property type="match status" value="1"/>
</dbReference>
<dbReference type="EC" id="3.1.4.58" evidence="2"/>
<dbReference type="EMBL" id="FRAQ01000001">
    <property type="protein sequence ID" value="SHK27272.1"/>
    <property type="molecule type" value="Genomic_DNA"/>
</dbReference>
<feature type="active site" description="Proton acceptor" evidence="2">
    <location>
        <position position="121"/>
    </location>
</feature>
<comment type="similarity">
    <text evidence="2">Belongs to the 2H phosphoesterase superfamily. ThpR family.</text>
</comment>
<accession>A0A1M6R499</accession>
<dbReference type="PANTHER" id="PTHR35561:SF1">
    <property type="entry name" value="RNA 2',3'-CYCLIC PHOSPHODIESTERASE"/>
    <property type="match status" value="1"/>
</dbReference>
<evidence type="ECO:0000313" key="4">
    <source>
        <dbReference type="Proteomes" id="UP000184497"/>
    </source>
</evidence>
<dbReference type="AlphaFoldDB" id="A0A1M6R499"/>
<dbReference type="RefSeq" id="WP_072796365.1">
    <property type="nucleotide sequence ID" value="NZ_FRAQ01000001.1"/>
</dbReference>
<dbReference type="STRING" id="564117.SAMN05216369_1301"/>
<evidence type="ECO:0000313" key="3">
    <source>
        <dbReference type="EMBL" id="SHK27272.1"/>
    </source>
</evidence>
<protein>
    <recommendedName>
        <fullName evidence="2">RNA 2',3'-cyclic phosphodiesterase</fullName>
        <shortName evidence="2">RNA 2',3'-CPDase</shortName>
        <ecNumber evidence="2">3.1.4.58</ecNumber>
    </recommendedName>
</protein>
<keyword evidence="1 2" id="KW-0378">Hydrolase</keyword>
<dbReference type="GO" id="GO:0016874">
    <property type="term" value="F:ligase activity"/>
    <property type="evidence" value="ECO:0007669"/>
    <property type="project" value="UniProtKB-KW"/>
</dbReference>
<dbReference type="InterPro" id="IPR004175">
    <property type="entry name" value="RNA_CPDase"/>
</dbReference>
<dbReference type="Pfam" id="PF13563">
    <property type="entry name" value="2_5_RNA_ligase2"/>
    <property type="match status" value="1"/>
</dbReference>
<keyword evidence="4" id="KW-1185">Reference proteome</keyword>
<dbReference type="HAMAP" id="MF_01940">
    <property type="entry name" value="RNA_CPDase"/>
    <property type="match status" value="1"/>
</dbReference>
<dbReference type="GO" id="GO:0004113">
    <property type="term" value="F:2',3'-cyclic-nucleotide 3'-phosphodiesterase activity"/>
    <property type="evidence" value="ECO:0007669"/>
    <property type="project" value="InterPro"/>
</dbReference>
<feature type="short sequence motif" description="HXTX 2" evidence="2">
    <location>
        <begin position="121"/>
        <end position="124"/>
    </location>
</feature>
<evidence type="ECO:0000256" key="2">
    <source>
        <dbReference type="HAMAP-Rule" id="MF_01940"/>
    </source>
</evidence>
<proteinExistence type="inferred from homology"/>
<dbReference type="OrthoDB" id="7061261at2"/>
<dbReference type="PANTHER" id="PTHR35561">
    <property type="entry name" value="RNA 2',3'-CYCLIC PHOSPHODIESTERASE"/>
    <property type="match status" value="1"/>
</dbReference>